<dbReference type="NCBIfam" id="TIGR00406">
    <property type="entry name" value="prmA"/>
    <property type="match status" value="1"/>
</dbReference>
<keyword evidence="5 6" id="KW-0949">S-adenosyl-L-methionine</keyword>
<evidence type="ECO:0000256" key="2">
    <source>
        <dbReference type="ARBA" id="ARBA00022490"/>
    </source>
</evidence>
<evidence type="ECO:0000256" key="6">
    <source>
        <dbReference type="HAMAP-Rule" id="MF_00735"/>
    </source>
</evidence>
<comment type="similarity">
    <text evidence="1 6">Belongs to the methyltransferase superfamily. PrmA family.</text>
</comment>
<dbReference type="AlphaFoldDB" id="A0A6M1SU82"/>
<reference evidence="7 8" key="1">
    <citation type="submission" date="2020-02" db="EMBL/GenBank/DDBJ databases">
        <title>Balneolaceae bacterium YR4-1, complete genome.</title>
        <authorList>
            <person name="Li Y."/>
            <person name="Wu S."/>
        </authorList>
    </citation>
    <scope>NUCLEOTIDE SEQUENCE [LARGE SCALE GENOMIC DNA]</scope>
    <source>
        <strain evidence="7 8">YR4-1</strain>
    </source>
</reference>
<dbReference type="GO" id="GO:0005737">
    <property type="term" value="C:cytoplasm"/>
    <property type="evidence" value="ECO:0007669"/>
    <property type="project" value="UniProtKB-SubCell"/>
</dbReference>
<dbReference type="Gene3D" id="3.40.50.150">
    <property type="entry name" value="Vaccinia Virus protein VP39"/>
    <property type="match status" value="1"/>
</dbReference>
<dbReference type="InterPro" id="IPR050078">
    <property type="entry name" value="Ribosomal_L11_MeTrfase_PrmA"/>
</dbReference>
<feature type="binding site" evidence="6">
    <location>
        <position position="171"/>
    </location>
    <ligand>
        <name>S-adenosyl-L-methionine</name>
        <dbReference type="ChEBI" id="CHEBI:59789"/>
    </ligand>
</feature>
<evidence type="ECO:0000313" key="8">
    <source>
        <dbReference type="Proteomes" id="UP000473278"/>
    </source>
</evidence>
<keyword evidence="2 6" id="KW-0963">Cytoplasm</keyword>
<evidence type="ECO:0000256" key="5">
    <source>
        <dbReference type="ARBA" id="ARBA00022691"/>
    </source>
</evidence>
<sequence>MKYIKLVISIQDEYQETLISELLEMEFDAFEQQDGRIITYVPKERFSDVHRERIEGILRAYPGDGFIETEEVVADRNWNEEWEKTIVAQNIGKFYVKPTWQRGEPDNDSILLEIDPKMAFGTGYHETTRLMLKLLPSVIEGDDIVLDAGTGTGILAIAAIKLGADKAFAFDIDEWSITNTRENILLNGVEKKVAVRKGSLETIPSGSQYDVILANIERNTILDMLPKLKRLLKEEGRMLLSGLLEKDEPSVTQKLEDLELKVKEIRQENEWIAYSVENRIV</sequence>
<evidence type="ECO:0000256" key="4">
    <source>
        <dbReference type="ARBA" id="ARBA00022679"/>
    </source>
</evidence>
<dbReference type="Pfam" id="PF06325">
    <property type="entry name" value="PrmA"/>
    <property type="match status" value="1"/>
</dbReference>
<feature type="binding site" evidence="6">
    <location>
        <position position="128"/>
    </location>
    <ligand>
        <name>S-adenosyl-L-methionine</name>
        <dbReference type="ChEBI" id="CHEBI:59789"/>
    </ligand>
</feature>
<dbReference type="EMBL" id="JAALLT010000002">
    <property type="protein sequence ID" value="NGP76500.1"/>
    <property type="molecule type" value="Genomic_DNA"/>
</dbReference>
<evidence type="ECO:0000256" key="1">
    <source>
        <dbReference type="ARBA" id="ARBA00009741"/>
    </source>
</evidence>
<gene>
    <name evidence="6 7" type="primary">prmA</name>
    <name evidence="7" type="ORF">G3570_07640</name>
</gene>
<dbReference type="GO" id="GO:0032259">
    <property type="term" value="P:methylation"/>
    <property type="evidence" value="ECO:0007669"/>
    <property type="project" value="UniProtKB-KW"/>
</dbReference>
<dbReference type="HAMAP" id="MF_00735">
    <property type="entry name" value="Methyltr_PrmA"/>
    <property type="match status" value="1"/>
</dbReference>
<evidence type="ECO:0000256" key="3">
    <source>
        <dbReference type="ARBA" id="ARBA00022603"/>
    </source>
</evidence>
<organism evidence="7 8">
    <name type="scientific">Halalkalibaculum roseum</name>
    <dbReference type="NCBI Taxonomy" id="2709311"/>
    <lineage>
        <taxon>Bacteria</taxon>
        <taxon>Pseudomonadati</taxon>
        <taxon>Balneolota</taxon>
        <taxon>Balneolia</taxon>
        <taxon>Balneolales</taxon>
        <taxon>Balneolaceae</taxon>
        <taxon>Halalkalibaculum</taxon>
    </lineage>
</organism>
<dbReference type="GO" id="GO:0005840">
    <property type="term" value="C:ribosome"/>
    <property type="evidence" value="ECO:0007669"/>
    <property type="project" value="UniProtKB-KW"/>
</dbReference>
<comment type="catalytic activity">
    <reaction evidence="6">
        <text>L-lysyl-[protein] + 3 S-adenosyl-L-methionine = N(6),N(6),N(6)-trimethyl-L-lysyl-[protein] + 3 S-adenosyl-L-homocysteine + 3 H(+)</text>
        <dbReference type="Rhea" id="RHEA:54192"/>
        <dbReference type="Rhea" id="RHEA-COMP:9752"/>
        <dbReference type="Rhea" id="RHEA-COMP:13826"/>
        <dbReference type="ChEBI" id="CHEBI:15378"/>
        <dbReference type="ChEBI" id="CHEBI:29969"/>
        <dbReference type="ChEBI" id="CHEBI:57856"/>
        <dbReference type="ChEBI" id="CHEBI:59789"/>
        <dbReference type="ChEBI" id="CHEBI:61961"/>
    </reaction>
</comment>
<comment type="caution">
    <text evidence="7">The sequence shown here is derived from an EMBL/GenBank/DDBJ whole genome shotgun (WGS) entry which is preliminary data.</text>
</comment>
<feature type="binding site" evidence="6">
    <location>
        <position position="149"/>
    </location>
    <ligand>
        <name>S-adenosyl-L-methionine</name>
        <dbReference type="ChEBI" id="CHEBI:59789"/>
    </ligand>
</feature>
<dbReference type="InterPro" id="IPR004498">
    <property type="entry name" value="Ribosomal_PrmA_MeTrfase"/>
</dbReference>
<name>A0A6M1SU82_9BACT</name>
<dbReference type="PANTHER" id="PTHR43648">
    <property type="entry name" value="ELECTRON TRANSFER FLAVOPROTEIN BETA SUBUNIT LYSINE METHYLTRANSFERASE"/>
    <property type="match status" value="1"/>
</dbReference>
<accession>A0A6M1SU82</accession>
<keyword evidence="7" id="KW-0689">Ribosomal protein</keyword>
<dbReference type="EC" id="2.1.1.-" evidence="6"/>
<keyword evidence="7" id="KW-0687">Ribonucleoprotein</keyword>
<protein>
    <recommendedName>
        <fullName evidence="6">Ribosomal protein L11 methyltransferase</fullName>
        <shortName evidence="6">L11 Mtase</shortName>
        <ecNumber evidence="6">2.1.1.-</ecNumber>
    </recommendedName>
</protein>
<dbReference type="RefSeq" id="WP_165140897.1">
    <property type="nucleotide sequence ID" value="NZ_JAALLT010000002.1"/>
</dbReference>
<comment type="function">
    <text evidence="6">Methylates ribosomal protein L11.</text>
</comment>
<dbReference type="GO" id="GO:0008276">
    <property type="term" value="F:protein methyltransferase activity"/>
    <property type="evidence" value="ECO:0007669"/>
    <property type="project" value="UniProtKB-UniRule"/>
</dbReference>
<dbReference type="CDD" id="cd02440">
    <property type="entry name" value="AdoMet_MTases"/>
    <property type="match status" value="1"/>
</dbReference>
<dbReference type="InterPro" id="IPR029063">
    <property type="entry name" value="SAM-dependent_MTases_sf"/>
</dbReference>
<keyword evidence="3 6" id="KW-0489">Methyltransferase</keyword>
<keyword evidence="4 6" id="KW-0808">Transferase</keyword>
<keyword evidence="8" id="KW-1185">Reference proteome</keyword>
<dbReference type="NCBIfam" id="NF001785">
    <property type="entry name" value="PRK00517.2-2"/>
    <property type="match status" value="1"/>
</dbReference>
<dbReference type="Proteomes" id="UP000473278">
    <property type="component" value="Unassembled WGS sequence"/>
</dbReference>
<proteinExistence type="inferred from homology"/>
<dbReference type="PANTHER" id="PTHR43648:SF1">
    <property type="entry name" value="ELECTRON TRANSFER FLAVOPROTEIN BETA SUBUNIT LYSINE METHYLTRANSFERASE"/>
    <property type="match status" value="1"/>
</dbReference>
<comment type="subcellular location">
    <subcellularLocation>
        <location evidence="6">Cytoplasm</location>
    </subcellularLocation>
</comment>
<dbReference type="SUPFAM" id="SSF53335">
    <property type="entry name" value="S-adenosyl-L-methionine-dependent methyltransferases"/>
    <property type="match status" value="1"/>
</dbReference>
<feature type="binding site" evidence="6">
    <location>
        <position position="215"/>
    </location>
    <ligand>
        <name>S-adenosyl-L-methionine</name>
        <dbReference type="ChEBI" id="CHEBI:59789"/>
    </ligand>
</feature>
<evidence type="ECO:0000313" key="7">
    <source>
        <dbReference type="EMBL" id="NGP76500.1"/>
    </source>
</evidence>